<sequence>MNEEPPSVLWEIAARLVLLSDTHVGPADPAHRRADEPGADLPVDRAPDTGLPRLRATTLAGILRHDLIARTGDTASAGALFGTSAADDPDGSGTPGALDLDDAEGDVPTAITSRAGNRVDPASGTALPGHLWRREILPAGTVFTLHLRLHVTDPRSEASLLGLLTGCVAGLHRGREEPDGPDHDRGPAGHDGAGSVPGAGSPGSSGSDGECRGLQRAPTCPDVSRVHQGAEGPEASGPDESNGSGPGLHVGARTGRGHGAIAATSWAARRHDLTTAEGWFAHHTRTWAQRRADGESGLPDGSLTLADALSRTLRTADRPDLADGLPRETPDRRPRDELRLTLAVGEPDDPVVPTRVRPGLLMIADPPPPGRAGAVDRAHRHRPVEGAPEPVPVLGDTALHSLLKRLSARLSRDACEALGGHDDLWRHWHAHWWGGDTDPATALPRPSRVRLRRTPVLTGGAPLTTTRLTVDSLFGDAVDGHLSTSDVHCGGTAEAVLDVHEPDDSVRGLLTLLVRDLATVPADTLGSGAGSGHGRLTATAATLTVRTADGGPARTVDLLTAVHAPDSTDARLARGWVSRWHARLAPRPVGEAQR</sequence>
<feature type="region of interest" description="Disordered" evidence="3">
    <location>
        <begin position="172"/>
        <end position="255"/>
    </location>
</feature>
<keyword evidence="6" id="KW-1185">Reference proteome</keyword>
<accession>A0ABR9P784</accession>
<feature type="region of interest" description="Disordered" evidence="3">
    <location>
        <begin position="27"/>
        <end position="52"/>
    </location>
</feature>
<protein>
    <recommendedName>
        <fullName evidence="4">CRISPR type III-associated protein domain-containing protein</fullName>
    </recommendedName>
</protein>
<dbReference type="RefSeq" id="WP_193122338.1">
    <property type="nucleotide sequence ID" value="NZ_JADBGI010000010.1"/>
</dbReference>
<comment type="caution">
    <text evidence="5">The sequence shown here is derived from an EMBL/GenBank/DDBJ whole genome shotgun (WGS) entry which is preliminary data.</text>
</comment>
<evidence type="ECO:0000313" key="6">
    <source>
        <dbReference type="Proteomes" id="UP000806528"/>
    </source>
</evidence>
<dbReference type="Pfam" id="PF03787">
    <property type="entry name" value="RAMPs"/>
    <property type="match status" value="1"/>
</dbReference>
<dbReference type="PANTHER" id="PTHR35579:SF6">
    <property type="entry name" value="DUF324 DOMAIN-CONTAINING PROTEIN"/>
    <property type="match status" value="1"/>
</dbReference>
<feature type="compositionally biased region" description="Gly residues" evidence="3">
    <location>
        <begin position="189"/>
        <end position="203"/>
    </location>
</feature>
<feature type="region of interest" description="Disordered" evidence="3">
    <location>
        <begin position="83"/>
        <end position="102"/>
    </location>
</feature>
<comment type="subunit">
    <text evidence="2">Part of the Csm effector complex that includes Cas10, Csm2, Csm3, Csm4 and Csm5.</text>
</comment>
<organism evidence="5 6">
    <name type="scientific">Nocardiopsis coralli</name>
    <dbReference type="NCBI Taxonomy" id="2772213"/>
    <lineage>
        <taxon>Bacteria</taxon>
        <taxon>Bacillati</taxon>
        <taxon>Actinomycetota</taxon>
        <taxon>Actinomycetes</taxon>
        <taxon>Streptosporangiales</taxon>
        <taxon>Nocardiopsidaceae</taxon>
        <taxon>Nocardiopsis</taxon>
    </lineage>
</organism>
<reference evidence="5 6" key="1">
    <citation type="submission" date="2020-09" db="EMBL/GenBank/DDBJ databases">
        <title>Diversity and distribution of actinomycetes associated with coral in the coast of Hainan.</title>
        <authorList>
            <person name="Li F."/>
        </authorList>
    </citation>
    <scope>NUCLEOTIDE SEQUENCE [LARGE SCALE GENOMIC DNA]</scope>
    <source>
        <strain evidence="5 6">HNM0947</strain>
    </source>
</reference>
<dbReference type="InterPro" id="IPR052216">
    <property type="entry name" value="CRISPR_Csm3_endoribonuclease"/>
</dbReference>
<feature type="region of interest" description="Disordered" evidence="3">
    <location>
        <begin position="314"/>
        <end position="336"/>
    </location>
</feature>
<gene>
    <name evidence="5" type="ORF">IDM40_13475</name>
</gene>
<evidence type="ECO:0000313" key="5">
    <source>
        <dbReference type="EMBL" id="MBE2999712.1"/>
    </source>
</evidence>
<evidence type="ECO:0000256" key="1">
    <source>
        <dbReference type="ARBA" id="ARBA00023118"/>
    </source>
</evidence>
<dbReference type="Proteomes" id="UP000806528">
    <property type="component" value="Unassembled WGS sequence"/>
</dbReference>
<keyword evidence="1" id="KW-0051">Antiviral defense</keyword>
<evidence type="ECO:0000256" key="3">
    <source>
        <dbReference type="SAM" id="MobiDB-lite"/>
    </source>
</evidence>
<feature type="domain" description="CRISPR type III-associated protein" evidence="4">
    <location>
        <begin position="16"/>
        <end position="140"/>
    </location>
</feature>
<evidence type="ECO:0000259" key="4">
    <source>
        <dbReference type="Pfam" id="PF03787"/>
    </source>
</evidence>
<evidence type="ECO:0000256" key="2">
    <source>
        <dbReference type="ARBA" id="ARBA00093789"/>
    </source>
</evidence>
<dbReference type="InterPro" id="IPR005537">
    <property type="entry name" value="RAMP_III_fam"/>
</dbReference>
<dbReference type="EMBL" id="JADBGI010000010">
    <property type="protein sequence ID" value="MBE2999712.1"/>
    <property type="molecule type" value="Genomic_DNA"/>
</dbReference>
<feature type="compositionally biased region" description="Basic and acidic residues" evidence="3">
    <location>
        <begin position="29"/>
        <end position="47"/>
    </location>
</feature>
<proteinExistence type="predicted"/>
<name>A0ABR9P784_9ACTN</name>
<feature type="compositionally biased region" description="Basic and acidic residues" evidence="3">
    <location>
        <begin position="173"/>
        <end position="188"/>
    </location>
</feature>
<dbReference type="PANTHER" id="PTHR35579">
    <property type="entry name" value="CRISPR SYSTEM CMS ENDORIBONUCLEASE CSM3"/>
    <property type="match status" value="1"/>
</dbReference>
<dbReference type="CDD" id="cd09726">
    <property type="entry name" value="RAMP_I_III"/>
    <property type="match status" value="1"/>
</dbReference>